<evidence type="ECO:0000256" key="4">
    <source>
        <dbReference type="ARBA" id="ARBA00022691"/>
    </source>
</evidence>
<comment type="function">
    <text evidence="5">Methyltransferase required for the conversion of demethylmenaquinol (DMKH2) to menaquinol (MKH2).</text>
</comment>
<sequence length="239" mass="27113">MTKIYQKNQPESIQKMFGSIAEQYDKTNALLSFNLHRYWNRKLIQTVQNAHPQVDQYLDLCCGTGEIAYAFLKKSRNRIEAFLLDFCEEMLKCARSKQQNSRDRIHFIQGDAQEIPLPSKSVDAVTIAYGIRNVKDPQKCVNDVFRVLRPGGVFAILELTQPTSSLMSFGHRMYLRAVLPIIGKLTASNKEAYEYLSNSIQAFIPPEDLQKLLIETGFEKTRKLSLTGGIATIVSGIKC</sequence>
<dbReference type="CDD" id="cd02440">
    <property type="entry name" value="AdoMet_MTases"/>
    <property type="match status" value="1"/>
</dbReference>
<evidence type="ECO:0000256" key="3">
    <source>
        <dbReference type="ARBA" id="ARBA00022679"/>
    </source>
</evidence>
<dbReference type="InterPro" id="IPR029063">
    <property type="entry name" value="SAM-dependent_MTases_sf"/>
</dbReference>
<dbReference type="HAMAP" id="MF_01813">
    <property type="entry name" value="MenG_UbiE_methyltr"/>
    <property type="match status" value="1"/>
</dbReference>
<dbReference type="SUPFAM" id="SSF53335">
    <property type="entry name" value="S-adenosyl-L-methionine-dependent methyltransferases"/>
    <property type="match status" value="1"/>
</dbReference>
<comment type="caution">
    <text evidence="5">Lacks conserved residue(s) required for the propagation of feature annotation.</text>
</comment>
<feature type="binding site" evidence="5">
    <location>
        <begin position="111"/>
        <end position="112"/>
    </location>
    <ligand>
        <name>S-adenosyl-L-methionine</name>
        <dbReference type="ChEBI" id="CHEBI:59789"/>
    </ligand>
</feature>
<dbReference type="Gene3D" id="3.40.50.150">
    <property type="entry name" value="Vaccinia Virus protein VP39"/>
    <property type="match status" value="1"/>
</dbReference>
<dbReference type="PANTHER" id="PTHR43591">
    <property type="entry name" value="METHYLTRANSFERASE"/>
    <property type="match status" value="1"/>
</dbReference>
<dbReference type="GO" id="GO:0032259">
    <property type="term" value="P:methylation"/>
    <property type="evidence" value="ECO:0007669"/>
    <property type="project" value="UniProtKB-KW"/>
</dbReference>
<evidence type="ECO:0000256" key="2">
    <source>
        <dbReference type="ARBA" id="ARBA00022603"/>
    </source>
</evidence>
<gene>
    <name evidence="5" type="primary">menG</name>
    <name evidence="6" type="ORF">WCH_AD02180</name>
</gene>
<feature type="binding site" evidence="5">
    <location>
        <position position="85"/>
    </location>
    <ligand>
        <name>S-adenosyl-L-methionine</name>
        <dbReference type="ChEBI" id="CHEBI:59789"/>
    </ligand>
</feature>
<evidence type="ECO:0000256" key="1">
    <source>
        <dbReference type="ARBA" id="ARBA00022428"/>
    </source>
</evidence>
<dbReference type="NCBIfam" id="TIGR01934">
    <property type="entry name" value="MenG_MenH_UbiE"/>
    <property type="match status" value="1"/>
</dbReference>
<feature type="binding site" evidence="5">
    <location>
        <position position="64"/>
    </location>
    <ligand>
        <name>S-adenosyl-L-methionine</name>
        <dbReference type="ChEBI" id="CHEBI:59789"/>
    </ligand>
</feature>
<comment type="catalytic activity">
    <reaction evidence="5">
        <text>a 2-demethylmenaquinol + S-adenosyl-L-methionine = a menaquinol + S-adenosyl-L-homocysteine + H(+)</text>
        <dbReference type="Rhea" id="RHEA:42640"/>
        <dbReference type="Rhea" id="RHEA-COMP:9539"/>
        <dbReference type="Rhea" id="RHEA-COMP:9563"/>
        <dbReference type="ChEBI" id="CHEBI:15378"/>
        <dbReference type="ChEBI" id="CHEBI:18151"/>
        <dbReference type="ChEBI" id="CHEBI:55437"/>
        <dbReference type="ChEBI" id="CHEBI:57856"/>
        <dbReference type="ChEBI" id="CHEBI:59789"/>
        <dbReference type="EC" id="2.1.1.163"/>
    </reaction>
</comment>
<dbReference type="GO" id="GO:0009234">
    <property type="term" value="P:menaquinone biosynthetic process"/>
    <property type="evidence" value="ECO:0007669"/>
    <property type="project" value="UniProtKB-UniRule"/>
</dbReference>
<dbReference type="EC" id="2.1.1.163" evidence="5"/>
<dbReference type="EMBL" id="FR872653">
    <property type="protein sequence ID" value="CCB91476.1"/>
    <property type="molecule type" value="Genomic_DNA"/>
</dbReference>
<dbReference type="UniPathway" id="UPA00079">
    <property type="reaction ID" value="UER00169"/>
</dbReference>
<organism evidence="6">
    <name type="scientific">Waddlia chondrophila 2032/99</name>
    <dbReference type="NCBI Taxonomy" id="765953"/>
    <lineage>
        <taxon>Bacteria</taxon>
        <taxon>Pseudomonadati</taxon>
        <taxon>Chlamydiota</taxon>
        <taxon>Chlamydiia</taxon>
        <taxon>Parachlamydiales</taxon>
        <taxon>Waddliaceae</taxon>
        <taxon>Waddlia</taxon>
    </lineage>
</organism>
<keyword evidence="4 5" id="KW-0949">S-adenosyl-L-methionine</keyword>
<dbReference type="Pfam" id="PF01209">
    <property type="entry name" value="Ubie_methyltran"/>
    <property type="match status" value="1"/>
</dbReference>
<reference evidence="6" key="1">
    <citation type="submission" date="2011-05" db="EMBL/GenBank/DDBJ databases">
        <title>Unity in variety -- the pan-genome of the Chlamydiae.</title>
        <authorList>
            <person name="Collingro A."/>
            <person name="Tischler P."/>
            <person name="Weinmaier T."/>
            <person name="Penz T."/>
            <person name="Heinz E."/>
            <person name="Brunham R.C."/>
            <person name="Read T.D."/>
            <person name="Bavoil P.M."/>
            <person name="Sachse K."/>
            <person name="Kahane S."/>
            <person name="Friedman M.G."/>
            <person name="Rattei T."/>
            <person name="Myers G.S.A."/>
            <person name="Horn M."/>
        </authorList>
    </citation>
    <scope>NUCLEOTIDE SEQUENCE</scope>
    <source>
        <strain evidence="6">2032/99</strain>
    </source>
</reference>
<name>F8LDK0_9BACT</name>
<accession>F8LDK0</accession>
<keyword evidence="1 5" id="KW-0474">Menaquinone biosynthesis</keyword>
<dbReference type="InterPro" id="IPR004033">
    <property type="entry name" value="UbiE/COQ5_MeTrFase"/>
</dbReference>
<dbReference type="InterPro" id="IPR023576">
    <property type="entry name" value="UbiE/COQ5_MeTrFase_CS"/>
</dbReference>
<evidence type="ECO:0000256" key="5">
    <source>
        <dbReference type="HAMAP-Rule" id="MF_01813"/>
    </source>
</evidence>
<dbReference type="AlphaFoldDB" id="F8LDK0"/>
<dbReference type="PROSITE" id="PS51608">
    <property type="entry name" value="SAM_MT_UBIE"/>
    <property type="match status" value="1"/>
</dbReference>
<keyword evidence="2 5" id="KW-0489">Methyltransferase</keyword>
<keyword evidence="3 5" id="KW-0808">Transferase</keyword>
<dbReference type="PROSITE" id="PS01183">
    <property type="entry name" value="UBIE_1"/>
    <property type="match status" value="1"/>
</dbReference>
<protein>
    <recommendedName>
        <fullName evidence="5">Demethylmenaquinone methyltransferase</fullName>
        <ecNumber evidence="5">2.1.1.163</ecNumber>
    </recommendedName>
</protein>
<comment type="similarity">
    <text evidence="5">Belongs to the class I-like SAM-binding methyltransferase superfamily. MenG/UbiE family.</text>
</comment>
<proteinExistence type="inferred from homology"/>
<dbReference type="PANTHER" id="PTHR43591:SF24">
    <property type="entry name" value="2-METHOXY-6-POLYPRENYL-1,4-BENZOQUINOL METHYLASE, MITOCHONDRIAL"/>
    <property type="match status" value="1"/>
</dbReference>
<dbReference type="GO" id="GO:0043770">
    <property type="term" value="F:demethylmenaquinone methyltransferase activity"/>
    <property type="evidence" value="ECO:0007669"/>
    <property type="project" value="UniProtKB-UniRule"/>
</dbReference>
<comment type="pathway">
    <text evidence="5">Quinol/quinone metabolism; menaquinone biosynthesis; menaquinol from 1,4-dihydroxy-2-naphthoate: step 2/2.</text>
</comment>
<dbReference type="PROSITE" id="PS01184">
    <property type="entry name" value="UBIE_2"/>
    <property type="match status" value="1"/>
</dbReference>
<dbReference type="NCBIfam" id="NF001244">
    <property type="entry name" value="PRK00216.1-5"/>
    <property type="match status" value="1"/>
</dbReference>
<evidence type="ECO:0000313" key="6">
    <source>
        <dbReference type="EMBL" id="CCB91476.1"/>
    </source>
</evidence>